<dbReference type="RefSeq" id="WP_053605779.1">
    <property type="nucleotide sequence ID" value="NZ_CP012600.1"/>
</dbReference>
<evidence type="ECO:0000313" key="6">
    <source>
        <dbReference type="Proteomes" id="UP000067625"/>
    </source>
</evidence>
<dbReference type="AlphaFoldDB" id="A0A0M5JMJ3"/>
<evidence type="ECO:0000256" key="1">
    <source>
        <dbReference type="ARBA" id="ARBA00009080"/>
    </source>
</evidence>
<dbReference type="InterPro" id="IPR013328">
    <property type="entry name" value="6PGD_dom2"/>
</dbReference>
<dbReference type="SUPFAM" id="SSF51735">
    <property type="entry name" value="NAD(P)-binding Rossmann-fold domains"/>
    <property type="match status" value="1"/>
</dbReference>
<dbReference type="Proteomes" id="UP000067625">
    <property type="component" value="Chromosome"/>
</dbReference>
<accession>A0A0M5JMJ3</accession>
<dbReference type="InterPro" id="IPR051265">
    <property type="entry name" value="HIBADH-related_NP60_sf"/>
</dbReference>
<reference evidence="5 6" key="2">
    <citation type="journal article" date="2016" name="Int. J. Syst. Evol. Microbiol.">
        <title>Bacillus gobiensis sp. nov., isolated from a soil sample.</title>
        <authorList>
            <person name="Liu B."/>
            <person name="Liu G.H."/>
            <person name="Cetin S."/>
            <person name="Schumann P."/>
            <person name="Pan Z.Z."/>
            <person name="Chen Q.Q."/>
        </authorList>
    </citation>
    <scope>NUCLEOTIDE SEQUENCE [LARGE SCALE GENOMIC DNA]</scope>
    <source>
        <strain evidence="5 6">FJAT-4402</strain>
    </source>
</reference>
<evidence type="ECO:0000259" key="3">
    <source>
        <dbReference type="Pfam" id="PF03446"/>
    </source>
</evidence>
<sequence length="287" mass="30819">MSNVTVIGLGPMGTAIAQTLIQNGKSVTVWNRSSEKAKKLIQQGAILASSVASAVSASPVVIICVSNYDTTYKILDTDEVFSTLADRGIVQMSTGTPQEARDNEAWAHERGAKYLDGAILATPSQMGKADTPIFVSGAKDAFQQNEEVLKILAGNVSFMGEQVGAAAAWDLAVLSNMFGSMTGFFHGARIFESEGIPVDSLGSMIANISPILGQMVKYESEVIQKEDYKNPQSAIDMCMKTIKLFMEQAHEAGINNEFPTFAMGIFQKALDMGYGNEELGALIKVLR</sequence>
<dbReference type="InterPro" id="IPR006115">
    <property type="entry name" value="6PGDH_NADP-bd"/>
</dbReference>
<dbReference type="OrthoDB" id="9786703at2"/>
<name>A0A0M5JMJ3_9BACI</name>
<reference evidence="6" key="1">
    <citation type="submission" date="2015-08" db="EMBL/GenBank/DDBJ databases">
        <title>Genome sequencing project for genomic taxonomy and phylogenomics of Bacillus-like bacteria.</title>
        <authorList>
            <person name="Liu B."/>
            <person name="Wang J."/>
            <person name="Zhu Y."/>
            <person name="Liu G."/>
            <person name="Chen Q."/>
            <person name="Chen Z."/>
            <person name="Lan J."/>
            <person name="Che J."/>
            <person name="Ge C."/>
            <person name="Shi H."/>
            <person name="Pan Z."/>
            <person name="Liu X."/>
        </authorList>
    </citation>
    <scope>NUCLEOTIDE SEQUENCE [LARGE SCALE GENOMIC DNA]</scope>
    <source>
        <strain evidence="6">FJAT-4402</strain>
    </source>
</reference>
<comment type="similarity">
    <text evidence="1">Belongs to the HIBADH-related family.</text>
</comment>
<dbReference type="PANTHER" id="PTHR43580">
    <property type="entry name" value="OXIDOREDUCTASE GLYR1-RELATED"/>
    <property type="match status" value="1"/>
</dbReference>
<evidence type="ECO:0000259" key="4">
    <source>
        <dbReference type="Pfam" id="PF21761"/>
    </source>
</evidence>
<evidence type="ECO:0000256" key="2">
    <source>
        <dbReference type="ARBA" id="ARBA00023002"/>
    </source>
</evidence>
<dbReference type="InterPro" id="IPR015815">
    <property type="entry name" value="HIBADH-related"/>
</dbReference>
<dbReference type="GO" id="GO:0016491">
    <property type="term" value="F:oxidoreductase activity"/>
    <property type="evidence" value="ECO:0007669"/>
    <property type="project" value="UniProtKB-KW"/>
</dbReference>
<dbReference type="InterPro" id="IPR048666">
    <property type="entry name" value="RedAm-like_C"/>
</dbReference>
<proteinExistence type="inferred from homology"/>
<dbReference type="Gene3D" id="1.10.1040.10">
    <property type="entry name" value="N-(1-d-carboxylethyl)-l-norvaline Dehydrogenase, domain 2"/>
    <property type="match status" value="1"/>
</dbReference>
<dbReference type="PANTHER" id="PTHR43580:SF2">
    <property type="entry name" value="CYTOKINE-LIKE NUCLEAR FACTOR N-PAC"/>
    <property type="match status" value="1"/>
</dbReference>
<dbReference type="InterPro" id="IPR036291">
    <property type="entry name" value="NAD(P)-bd_dom_sf"/>
</dbReference>
<dbReference type="SUPFAM" id="SSF48179">
    <property type="entry name" value="6-phosphogluconate dehydrogenase C-terminal domain-like"/>
    <property type="match status" value="1"/>
</dbReference>
<dbReference type="Gene3D" id="3.40.50.720">
    <property type="entry name" value="NAD(P)-binding Rossmann-like Domain"/>
    <property type="match status" value="1"/>
</dbReference>
<dbReference type="EMBL" id="CP012600">
    <property type="protein sequence ID" value="ALC83901.1"/>
    <property type="molecule type" value="Genomic_DNA"/>
</dbReference>
<organism evidence="5 6">
    <name type="scientific">Bacillus gobiensis</name>
    <dbReference type="NCBI Taxonomy" id="1441095"/>
    <lineage>
        <taxon>Bacteria</taxon>
        <taxon>Bacillati</taxon>
        <taxon>Bacillota</taxon>
        <taxon>Bacilli</taxon>
        <taxon>Bacillales</taxon>
        <taxon>Bacillaceae</taxon>
        <taxon>Bacillus</taxon>
    </lineage>
</organism>
<dbReference type="GO" id="GO:0050661">
    <property type="term" value="F:NADP binding"/>
    <property type="evidence" value="ECO:0007669"/>
    <property type="project" value="InterPro"/>
</dbReference>
<evidence type="ECO:0000313" key="5">
    <source>
        <dbReference type="EMBL" id="ALC83901.1"/>
    </source>
</evidence>
<dbReference type="InterPro" id="IPR008927">
    <property type="entry name" value="6-PGluconate_DH-like_C_sf"/>
</dbReference>
<feature type="domain" description="NADPH-dependent reductive aminase-like C-terminal" evidence="4">
    <location>
        <begin position="164"/>
        <end position="287"/>
    </location>
</feature>
<dbReference type="Pfam" id="PF21761">
    <property type="entry name" value="RedAm-like_C"/>
    <property type="match status" value="1"/>
</dbReference>
<protein>
    <submittedName>
        <fullName evidence="5">3-hydroxyisobutyrate dehydrogenase</fullName>
    </submittedName>
</protein>
<keyword evidence="6" id="KW-1185">Reference proteome</keyword>
<feature type="domain" description="6-phosphogluconate dehydrogenase NADP-binding" evidence="3">
    <location>
        <begin position="4"/>
        <end position="160"/>
    </location>
</feature>
<dbReference type="PATRIC" id="fig|1441095.3.peg.4893"/>
<dbReference type="STRING" id="1441095.AM592_22150"/>
<dbReference type="Pfam" id="PF03446">
    <property type="entry name" value="NAD_binding_2"/>
    <property type="match status" value="1"/>
</dbReference>
<gene>
    <name evidence="5" type="ORF">AM592_22150</name>
</gene>
<dbReference type="PIRSF" id="PIRSF000103">
    <property type="entry name" value="HIBADH"/>
    <property type="match status" value="1"/>
</dbReference>
<keyword evidence="2" id="KW-0560">Oxidoreductase</keyword>